<feature type="domain" description="Protein kinase" evidence="6">
    <location>
        <begin position="92"/>
        <end position="410"/>
    </location>
</feature>
<dbReference type="InterPro" id="IPR011009">
    <property type="entry name" value="Kinase-like_dom_sf"/>
</dbReference>
<dbReference type="GO" id="GO:0035556">
    <property type="term" value="P:intracellular signal transduction"/>
    <property type="evidence" value="ECO:0007669"/>
    <property type="project" value="TreeGrafter"/>
</dbReference>
<dbReference type="InterPro" id="IPR008271">
    <property type="entry name" value="Ser/Thr_kinase_AS"/>
</dbReference>
<dbReference type="PROSITE" id="PS00108">
    <property type="entry name" value="PROTEIN_KINASE_ST"/>
    <property type="match status" value="1"/>
</dbReference>
<dbReference type="GO" id="GO:0005634">
    <property type="term" value="C:nucleus"/>
    <property type="evidence" value="ECO:0007669"/>
    <property type="project" value="TreeGrafter"/>
</dbReference>
<evidence type="ECO:0000259" key="6">
    <source>
        <dbReference type="PROSITE" id="PS50011"/>
    </source>
</evidence>
<keyword evidence="1 3" id="KW-0547">Nucleotide-binding</keyword>
<dbReference type="EMBL" id="KZ995696">
    <property type="protein sequence ID" value="RKO90159.1"/>
    <property type="molecule type" value="Genomic_DNA"/>
</dbReference>
<dbReference type="PROSITE" id="PS00107">
    <property type="entry name" value="PROTEIN_KINASE_ATP"/>
    <property type="match status" value="1"/>
</dbReference>
<keyword evidence="7" id="KW-0808">Transferase</keyword>
<evidence type="ECO:0000313" key="7">
    <source>
        <dbReference type="EMBL" id="RKO90159.1"/>
    </source>
</evidence>
<accession>A0A4P9WBZ3</accession>
<dbReference type="PANTHER" id="PTHR24346:SF51">
    <property type="entry name" value="PAS DOMAIN-CONTAINING SERINE_THREONINE-PROTEIN KINASE"/>
    <property type="match status" value="1"/>
</dbReference>
<evidence type="ECO:0000256" key="5">
    <source>
        <dbReference type="SAM" id="MobiDB-lite"/>
    </source>
</evidence>
<dbReference type="Pfam" id="PF00069">
    <property type="entry name" value="Pkinase"/>
    <property type="match status" value="2"/>
</dbReference>
<dbReference type="GO" id="GO:0004674">
    <property type="term" value="F:protein serine/threonine kinase activity"/>
    <property type="evidence" value="ECO:0007669"/>
    <property type="project" value="UniProtKB-KW"/>
</dbReference>
<evidence type="ECO:0000256" key="1">
    <source>
        <dbReference type="ARBA" id="ARBA00022741"/>
    </source>
</evidence>
<dbReference type="SUPFAM" id="SSF56112">
    <property type="entry name" value="Protein kinase-like (PK-like)"/>
    <property type="match status" value="1"/>
</dbReference>
<dbReference type="GO" id="GO:0005829">
    <property type="term" value="C:cytosol"/>
    <property type="evidence" value="ECO:0007669"/>
    <property type="project" value="TreeGrafter"/>
</dbReference>
<dbReference type="GO" id="GO:0045719">
    <property type="term" value="P:negative regulation of glycogen biosynthetic process"/>
    <property type="evidence" value="ECO:0007669"/>
    <property type="project" value="TreeGrafter"/>
</dbReference>
<sequence length="413" mass="45754">MREGSCQLSRKWESGKSKEALSPAPTHRRRRSHDWEEEARPKQLTNRPRNDPIGAPPLIPTADTTEDPDTGRRARQAVRAVLARHSRLTNHYDVRELLGWGGNGAVLGAIRRADSRRVAIKLIYRKPTETNPTLPPEIRIMRDLTHPNILESLDYFPDDHGFYLVTERLGDTPIDEAPDSAADGELNPSEFTCDLPPSPRGTPRTHRIVSRGGAADLFDYIYRHSRVPSHEAPLLFHDIVSAVAYLHARGVTHGDIKEENVLLASAGSSRIAKLCDFGHARNVGWAPTDPVESRGGSPPQVCFYGTTEATPPELLPNLSLHPDAPTSDFVRVSGFEADVWALGLLLYAMVMGSAPPDIVAGQLDIAGFESLPCPFREDVEMECVDLVKRMLAVDPAKRITAAEILVHPWLRWI</sequence>
<dbReference type="Gene3D" id="1.10.510.10">
    <property type="entry name" value="Transferase(Phosphotransferase) domain 1"/>
    <property type="match status" value="1"/>
</dbReference>
<keyword evidence="7" id="KW-0418">Kinase</keyword>
<dbReference type="PANTHER" id="PTHR24346">
    <property type="entry name" value="MAP/MICROTUBULE AFFINITY-REGULATING KINASE"/>
    <property type="match status" value="1"/>
</dbReference>
<feature type="region of interest" description="Disordered" evidence="5">
    <location>
        <begin position="1"/>
        <end position="72"/>
    </location>
</feature>
<dbReference type="SMART" id="SM00220">
    <property type="entry name" value="S_TKc"/>
    <property type="match status" value="1"/>
</dbReference>
<feature type="binding site" evidence="3">
    <location>
        <position position="121"/>
    </location>
    <ligand>
        <name>ATP</name>
        <dbReference type="ChEBI" id="CHEBI:30616"/>
    </ligand>
</feature>
<keyword evidence="4" id="KW-0723">Serine/threonine-protein kinase</keyword>
<dbReference type="InterPro" id="IPR017441">
    <property type="entry name" value="Protein_kinase_ATP_BS"/>
</dbReference>
<dbReference type="GO" id="GO:0005524">
    <property type="term" value="F:ATP binding"/>
    <property type="evidence" value="ECO:0007669"/>
    <property type="project" value="UniProtKB-UniRule"/>
</dbReference>
<name>A0A4P9WBZ3_9FUNG</name>
<evidence type="ECO:0000256" key="2">
    <source>
        <dbReference type="ARBA" id="ARBA00022840"/>
    </source>
</evidence>
<feature type="compositionally biased region" description="Basic and acidic residues" evidence="5">
    <location>
        <begin position="10"/>
        <end position="19"/>
    </location>
</feature>
<dbReference type="InterPro" id="IPR000719">
    <property type="entry name" value="Prot_kinase_dom"/>
</dbReference>
<protein>
    <submittedName>
        <fullName evidence="7">Kinase-like domain-containing protein</fullName>
    </submittedName>
</protein>
<dbReference type="Proteomes" id="UP000269721">
    <property type="component" value="Unassembled WGS sequence"/>
</dbReference>
<dbReference type="AlphaFoldDB" id="A0A4P9WBZ3"/>
<dbReference type="PROSITE" id="PS50011">
    <property type="entry name" value="PROTEIN_KINASE_DOM"/>
    <property type="match status" value="1"/>
</dbReference>
<evidence type="ECO:0000313" key="8">
    <source>
        <dbReference type="Proteomes" id="UP000269721"/>
    </source>
</evidence>
<gene>
    <name evidence="7" type="ORF">BDK51DRAFT_33446</name>
</gene>
<keyword evidence="8" id="KW-1185">Reference proteome</keyword>
<evidence type="ECO:0000256" key="4">
    <source>
        <dbReference type="RuleBase" id="RU000304"/>
    </source>
</evidence>
<proteinExistence type="inferred from homology"/>
<dbReference type="OrthoDB" id="4062651at2759"/>
<dbReference type="Gene3D" id="3.30.200.20">
    <property type="entry name" value="Phosphorylase Kinase, domain 1"/>
    <property type="match status" value="1"/>
</dbReference>
<comment type="similarity">
    <text evidence="4">Belongs to the protein kinase superfamily.</text>
</comment>
<organism evidence="7 8">
    <name type="scientific">Blyttiomyces helicus</name>
    <dbReference type="NCBI Taxonomy" id="388810"/>
    <lineage>
        <taxon>Eukaryota</taxon>
        <taxon>Fungi</taxon>
        <taxon>Fungi incertae sedis</taxon>
        <taxon>Chytridiomycota</taxon>
        <taxon>Chytridiomycota incertae sedis</taxon>
        <taxon>Chytridiomycetes</taxon>
        <taxon>Chytridiomycetes incertae sedis</taxon>
        <taxon>Blyttiomyces</taxon>
    </lineage>
</organism>
<keyword evidence="2 3" id="KW-0067">ATP-binding</keyword>
<evidence type="ECO:0000256" key="3">
    <source>
        <dbReference type="PROSITE-ProRule" id="PRU10141"/>
    </source>
</evidence>
<reference evidence="8" key="1">
    <citation type="journal article" date="2018" name="Nat. Microbiol.">
        <title>Leveraging single-cell genomics to expand the fungal tree of life.</title>
        <authorList>
            <person name="Ahrendt S.R."/>
            <person name="Quandt C.A."/>
            <person name="Ciobanu D."/>
            <person name="Clum A."/>
            <person name="Salamov A."/>
            <person name="Andreopoulos B."/>
            <person name="Cheng J.F."/>
            <person name="Woyke T."/>
            <person name="Pelin A."/>
            <person name="Henrissat B."/>
            <person name="Reynolds N.K."/>
            <person name="Benny G.L."/>
            <person name="Smith M.E."/>
            <person name="James T.Y."/>
            <person name="Grigoriev I.V."/>
        </authorList>
    </citation>
    <scope>NUCLEOTIDE SEQUENCE [LARGE SCALE GENOMIC DNA]</scope>
</reference>